<feature type="domain" description="Insertion element IS150 protein InsJ-like helix-turn-helix" evidence="1">
    <location>
        <begin position="11"/>
        <end position="61"/>
    </location>
</feature>
<gene>
    <name evidence="2" type="ORF">PSON_ATCC_30995.1.T0540017</name>
</gene>
<dbReference type="Proteomes" id="UP000692954">
    <property type="component" value="Unassembled WGS sequence"/>
</dbReference>
<evidence type="ECO:0000313" key="3">
    <source>
        <dbReference type="Proteomes" id="UP000692954"/>
    </source>
</evidence>
<dbReference type="InterPro" id="IPR055247">
    <property type="entry name" value="InsJ-like_HTH"/>
</dbReference>
<dbReference type="OrthoDB" id="311540at2759"/>
<name>A0A8S1NJS8_9CILI</name>
<reference evidence="2" key="1">
    <citation type="submission" date="2021-01" db="EMBL/GenBank/DDBJ databases">
        <authorList>
            <consortium name="Genoscope - CEA"/>
            <person name="William W."/>
        </authorList>
    </citation>
    <scope>NUCLEOTIDE SEQUENCE</scope>
</reference>
<organism evidence="2 3">
    <name type="scientific">Paramecium sonneborni</name>
    <dbReference type="NCBI Taxonomy" id="65129"/>
    <lineage>
        <taxon>Eukaryota</taxon>
        <taxon>Sar</taxon>
        <taxon>Alveolata</taxon>
        <taxon>Ciliophora</taxon>
        <taxon>Intramacronucleata</taxon>
        <taxon>Oligohymenophorea</taxon>
        <taxon>Peniculida</taxon>
        <taxon>Parameciidae</taxon>
        <taxon>Paramecium</taxon>
    </lineage>
</organism>
<sequence>MKYAKISDETRLAFIEKVKQGACTIKQAAKQFGIKFSTGKAILSLYKHEGRIGKKERRTKRFKKQIEEQEKQTQKCLKEELSVEAKQIQEVQNCQNYQTYFNSYQPQFFNYQQWYQTQIWQQYVNGLSPMNFYNYRNIF</sequence>
<protein>
    <recommendedName>
        <fullName evidence="1">Insertion element IS150 protein InsJ-like helix-turn-helix domain-containing protein</fullName>
    </recommendedName>
</protein>
<keyword evidence="3" id="KW-1185">Reference proteome</keyword>
<dbReference type="EMBL" id="CAJJDN010000054">
    <property type="protein sequence ID" value="CAD8089245.1"/>
    <property type="molecule type" value="Genomic_DNA"/>
</dbReference>
<dbReference type="AlphaFoldDB" id="A0A8S1NJS8"/>
<comment type="caution">
    <text evidence="2">The sequence shown here is derived from an EMBL/GenBank/DDBJ whole genome shotgun (WGS) entry which is preliminary data.</text>
</comment>
<proteinExistence type="predicted"/>
<evidence type="ECO:0000313" key="2">
    <source>
        <dbReference type="EMBL" id="CAD8089245.1"/>
    </source>
</evidence>
<dbReference type="Pfam" id="PF13518">
    <property type="entry name" value="HTH_28"/>
    <property type="match status" value="1"/>
</dbReference>
<accession>A0A8S1NJS8</accession>
<evidence type="ECO:0000259" key="1">
    <source>
        <dbReference type="Pfam" id="PF13518"/>
    </source>
</evidence>